<dbReference type="EMBL" id="CP133218">
    <property type="protein sequence ID" value="WML92338.1"/>
    <property type="molecule type" value="Genomic_DNA"/>
</dbReference>
<dbReference type="Pfam" id="PF02661">
    <property type="entry name" value="Fic"/>
    <property type="match status" value="1"/>
</dbReference>
<evidence type="ECO:0000313" key="2">
    <source>
        <dbReference type="EMBL" id="WML92338.1"/>
    </source>
</evidence>
<keyword evidence="3" id="KW-1185">Reference proteome</keyword>
<dbReference type="Proteomes" id="UP001236657">
    <property type="component" value="Chromosome"/>
</dbReference>
<dbReference type="RefSeq" id="WP_308897482.1">
    <property type="nucleotide sequence ID" value="NZ_CP133218.1"/>
</dbReference>
<dbReference type="PANTHER" id="PTHR13504">
    <property type="entry name" value="FIDO DOMAIN-CONTAINING PROTEIN DDB_G0283145"/>
    <property type="match status" value="1"/>
</dbReference>
<name>A0ABY9MV00_9GAMM</name>
<dbReference type="InterPro" id="IPR003812">
    <property type="entry name" value="Fido"/>
</dbReference>
<dbReference type="SUPFAM" id="SSF140931">
    <property type="entry name" value="Fic-like"/>
    <property type="match status" value="1"/>
</dbReference>
<proteinExistence type="predicted"/>
<sequence length="446" mass="50625">MTDNTETLLQILQKLDKTAAISDILPHLDITERTLHRWLAQAVTSGQIQATGTKRGRRYTVAKIAETNLHPYFSATALQLLHQIRQPLITREPCTYRPEWLAAYQPNQTFYLTARQREILLQQGQQLRVELPAGTYAQRIFNRLLIDLSYNSSRLEGNTYSLLDTQKLLLEGMAADNKLDAEKIMLLNHKDAIRFLVDGIQRLDITPDNMRSLHYLLADGLVTAGAAGQIRQDSVRISASTYQPMDNKSRLAQQLTAITTTAQAIHDPFEQSFFLLVHIAYLQAFIDVNKRTSRLACNIPLVRNNLVPLSFNDIDKDDYASAVLVTYERNNVTPLAELYVSSYLRSCKLYSVTVEAMGIDPLRVQYRQARRELIRAIVQQSLHGDALAKHIQTYTETHVPPEHREKFAADLQTDLANLAPFSIAGMGFSVRELEAWQQGRYPHKPA</sequence>
<organism evidence="2 3">
    <name type="scientific">Thiothrix lacustris</name>
    <dbReference type="NCBI Taxonomy" id="525917"/>
    <lineage>
        <taxon>Bacteria</taxon>
        <taxon>Pseudomonadati</taxon>
        <taxon>Pseudomonadota</taxon>
        <taxon>Gammaproteobacteria</taxon>
        <taxon>Thiotrichales</taxon>
        <taxon>Thiotrichaceae</taxon>
        <taxon>Thiothrix</taxon>
    </lineage>
</organism>
<feature type="domain" description="Fido" evidence="1">
    <location>
        <begin position="205"/>
        <end position="341"/>
    </location>
</feature>
<reference evidence="2 3" key="1">
    <citation type="submission" date="2023-08" db="EMBL/GenBank/DDBJ databases">
        <title>New molecular markers tilS and rpoB for phylogenetic and monitoring studies of the genus Thiothrix biodiversity.</title>
        <authorList>
            <person name="Ravin N.V."/>
            <person name="Smolyakov D."/>
            <person name="Markov N.D."/>
            <person name="Beletsky A.V."/>
            <person name="Mardanov A.V."/>
            <person name="Rudenko T.S."/>
            <person name="Grabovich M.Y."/>
        </authorList>
    </citation>
    <scope>NUCLEOTIDE SEQUENCE [LARGE SCALE GENOMIC DNA]</scope>
    <source>
        <strain evidence="2 3">MK1</strain>
    </source>
</reference>
<gene>
    <name evidence="2" type="ORF">RCF98_08350</name>
</gene>
<dbReference type="Gene3D" id="1.10.3290.10">
    <property type="entry name" value="Fido-like domain"/>
    <property type="match status" value="1"/>
</dbReference>
<dbReference type="InterPro" id="IPR036597">
    <property type="entry name" value="Fido-like_dom_sf"/>
</dbReference>
<protein>
    <submittedName>
        <fullName evidence="2">Fic family protein</fullName>
    </submittedName>
</protein>
<dbReference type="PROSITE" id="PS51459">
    <property type="entry name" value="FIDO"/>
    <property type="match status" value="1"/>
</dbReference>
<dbReference type="PANTHER" id="PTHR13504:SF38">
    <property type="entry name" value="FIDO DOMAIN-CONTAINING PROTEIN"/>
    <property type="match status" value="1"/>
</dbReference>
<evidence type="ECO:0000259" key="1">
    <source>
        <dbReference type="PROSITE" id="PS51459"/>
    </source>
</evidence>
<dbReference type="InterPro" id="IPR040198">
    <property type="entry name" value="Fido_containing"/>
</dbReference>
<accession>A0ABY9MV00</accession>
<evidence type="ECO:0000313" key="3">
    <source>
        <dbReference type="Proteomes" id="UP001236657"/>
    </source>
</evidence>